<dbReference type="EMBL" id="QGKX02000004">
    <property type="protein sequence ID" value="KAF3604246.1"/>
    <property type="molecule type" value="Genomic_DNA"/>
</dbReference>
<protein>
    <submittedName>
        <fullName evidence="3">Uncharacterized protein</fullName>
    </submittedName>
</protein>
<feature type="non-terminal residue" evidence="3">
    <location>
        <position position="1"/>
    </location>
</feature>
<evidence type="ECO:0000256" key="1">
    <source>
        <dbReference type="ARBA" id="ARBA00022448"/>
    </source>
</evidence>
<reference evidence="3" key="1">
    <citation type="submission" date="2019-12" db="EMBL/GenBank/DDBJ databases">
        <title>Genome sequencing and annotation of Brassica cretica.</title>
        <authorList>
            <person name="Studholme D.J."/>
            <person name="Sarris P."/>
        </authorList>
    </citation>
    <scope>NUCLEOTIDE SEQUENCE</scope>
    <source>
        <strain evidence="3">PFS-109/04</strain>
        <tissue evidence="3">Leaf</tissue>
    </source>
</reference>
<feature type="transmembrane region" description="Helical" evidence="2">
    <location>
        <begin position="26"/>
        <end position="43"/>
    </location>
</feature>
<feature type="transmembrane region" description="Helical" evidence="2">
    <location>
        <begin position="74"/>
        <end position="95"/>
    </location>
</feature>
<accession>A0A8S9SRL2</accession>
<evidence type="ECO:0000256" key="2">
    <source>
        <dbReference type="SAM" id="Phobius"/>
    </source>
</evidence>
<organism evidence="3 4">
    <name type="scientific">Brassica cretica</name>
    <name type="common">Mustard</name>
    <dbReference type="NCBI Taxonomy" id="69181"/>
    <lineage>
        <taxon>Eukaryota</taxon>
        <taxon>Viridiplantae</taxon>
        <taxon>Streptophyta</taxon>
        <taxon>Embryophyta</taxon>
        <taxon>Tracheophyta</taxon>
        <taxon>Spermatophyta</taxon>
        <taxon>Magnoliopsida</taxon>
        <taxon>eudicotyledons</taxon>
        <taxon>Gunneridae</taxon>
        <taxon>Pentapetalae</taxon>
        <taxon>rosids</taxon>
        <taxon>malvids</taxon>
        <taxon>Brassicales</taxon>
        <taxon>Brassicaceae</taxon>
        <taxon>Brassiceae</taxon>
        <taxon>Brassica</taxon>
    </lineage>
</organism>
<feature type="transmembrane region" description="Helical" evidence="2">
    <location>
        <begin position="49"/>
        <end position="67"/>
    </location>
</feature>
<keyword evidence="1" id="KW-0813">Transport</keyword>
<evidence type="ECO:0000313" key="4">
    <source>
        <dbReference type="Proteomes" id="UP000712600"/>
    </source>
</evidence>
<proteinExistence type="predicted"/>
<keyword evidence="2" id="KW-0472">Membrane</keyword>
<dbReference type="AlphaFoldDB" id="A0A8S9SRL2"/>
<dbReference type="PANTHER" id="PTHR19241">
    <property type="entry name" value="ATP-BINDING CASSETTE TRANSPORTER"/>
    <property type="match status" value="1"/>
</dbReference>
<keyword evidence="2" id="KW-0812">Transmembrane</keyword>
<sequence>MRCITNYILYVDCIHNVVFRMDRGQILLVFLRIICLHPLLYILNQQVTAVFAGAFYGLFNLFSGFLIPRPASFLLLFLQETVAWTVYGLIVSQYGDVEDTIKLVP</sequence>
<keyword evidence="2" id="KW-1133">Transmembrane helix</keyword>
<gene>
    <name evidence="3" type="ORF">F2Q69_00038157</name>
</gene>
<comment type="caution">
    <text evidence="3">The sequence shown here is derived from an EMBL/GenBank/DDBJ whole genome shotgun (WGS) entry which is preliminary data.</text>
</comment>
<name>A0A8S9SRL2_BRACR</name>
<dbReference type="Proteomes" id="UP000712600">
    <property type="component" value="Unassembled WGS sequence"/>
</dbReference>
<evidence type="ECO:0000313" key="3">
    <source>
        <dbReference type="EMBL" id="KAF3604246.1"/>
    </source>
</evidence>